<feature type="region of interest" description="Disordered" evidence="1">
    <location>
        <begin position="21"/>
        <end position="53"/>
    </location>
</feature>
<protein>
    <recommendedName>
        <fullName evidence="5">YncE family protein</fullName>
    </recommendedName>
</protein>
<gene>
    <name evidence="3" type="ORF">EXE59_06915</name>
</gene>
<feature type="signal peptide" evidence="2">
    <location>
        <begin position="1"/>
        <end position="21"/>
    </location>
</feature>
<dbReference type="EMBL" id="SRRO01000001">
    <property type="protein sequence ID" value="TGN63713.1"/>
    <property type="molecule type" value="Genomic_DNA"/>
</dbReference>
<sequence>MRLGPPLATLLLLAGALLGCAEDERPEQPGGSSETSAPEDDSPSPTYLEAGDLPPTLSLKEVGARTLPARPFADFAVAAGDGVWLSGVAPGAVRYSATGAITARTRIPGEVVQALAATPESVWVPSLNPSSLFRLDATTGAVLERVRLPGSPVAEGVVGAAGGRAYVLVEPLEPRIAVVEGDAVVEEIPAPEGAVAVRAGFGSLWVPTSEGTVERYDLGSGSWTSVPVGPRPRFLDVGFGAVWVMNQGDGSVSRIDPRSGEAEQLAMTGLAIGGGDLTVGGGAVWLRTDSVVVRIDPRTRRATHVIGPPPGSASAAATDDFLLISNHDHNAVHVVPLPLPLPR</sequence>
<keyword evidence="4" id="KW-1185">Reference proteome</keyword>
<proteinExistence type="predicted"/>
<evidence type="ECO:0000313" key="4">
    <source>
        <dbReference type="Proteomes" id="UP000297496"/>
    </source>
</evidence>
<reference evidence="3 4" key="1">
    <citation type="submission" date="2019-04" db="EMBL/GenBank/DDBJ databases">
        <title>Three New Species of Nocardioides, Nocardioides euryhalodurans sp. nov., Nocardioides seonyuensis sp. nov. and Nocardioides eburneoflavus sp. nov. Isolated from Soil.</title>
        <authorList>
            <person name="Roh S.G."/>
            <person name="Lee C."/>
            <person name="Kim M.-K."/>
            <person name="Kim S.B."/>
        </authorList>
    </citation>
    <scope>NUCLEOTIDE SEQUENCE [LARGE SCALE GENOMIC DNA]</scope>
    <source>
        <strain evidence="3 4">MMS17-SY213</strain>
    </source>
</reference>
<dbReference type="AlphaFoldDB" id="A0A4Z1CJ77"/>
<evidence type="ECO:0000256" key="1">
    <source>
        <dbReference type="SAM" id="MobiDB-lite"/>
    </source>
</evidence>
<evidence type="ECO:0000313" key="3">
    <source>
        <dbReference type="EMBL" id="TGN63713.1"/>
    </source>
</evidence>
<evidence type="ECO:0008006" key="5">
    <source>
        <dbReference type="Google" id="ProtNLM"/>
    </source>
</evidence>
<dbReference type="RefSeq" id="WP_135838247.1">
    <property type="nucleotide sequence ID" value="NZ_SRRO01000001.1"/>
</dbReference>
<dbReference type="Proteomes" id="UP000297496">
    <property type="component" value="Unassembled WGS sequence"/>
</dbReference>
<accession>A0A4Z1CJ77</accession>
<dbReference type="PROSITE" id="PS51257">
    <property type="entry name" value="PROKAR_LIPOPROTEIN"/>
    <property type="match status" value="1"/>
</dbReference>
<dbReference type="InterPro" id="IPR011048">
    <property type="entry name" value="Haem_d1_sf"/>
</dbReference>
<evidence type="ECO:0000256" key="2">
    <source>
        <dbReference type="SAM" id="SignalP"/>
    </source>
</evidence>
<dbReference type="SUPFAM" id="SSF51004">
    <property type="entry name" value="C-terminal (heme d1) domain of cytochrome cd1-nitrite reductase"/>
    <property type="match status" value="1"/>
</dbReference>
<comment type="caution">
    <text evidence="3">The sequence shown here is derived from an EMBL/GenBank/DDBJ whole genome shotgun (WGS) entry which is preliminary data.</text>
</comment>
<keyword evidence="2" id="KW-0732">Signal</keyword>
<dbReference type="OrthoDB" id="5185484at2"/>
<name>A0A4Z1CJ77_9ACTN</name>
<dbReference type="InterPro" id="IPR015943">
    <property type="entry name" value="WD40/YVTN_repeat-like_dom_sf"/>
</dbReference>
<dbReference type="Gene3D" id="2.130.10.10">
    <property type="entry name" value="YVTN repeat-like/Quinoprotein amine dehydrogenase"/>
    <property type="match status" value="1"/>
</dbReference>
<feature type="chain" id="PRO_5038666824" description="YncE family protein" evidence="2">
    <location>
        <begin position="22"/>
        <end position="343"/>
    </location>
</feature>
<organism evidence="3 4">
    <name type="scientific">Nocardioides eburneiflavus</name>
    <dbReference type="NCBI Taxonomy" id="2518372"/>
    <lineage>
        <taxon>Bacteria</taxon>
        <taxon>Bacillati</taxon>
        <taxon>Actinomycetota</taxon>
        <taxon>Actinomycetes</taxon>
        <taxon>Propionibacteriales</taxon>
        <taxon>Nocardioidaceae</taxon>
        <taxon>Nocardioides</taxon>
    </lineage>
</organism>